<organism evidence="1 2">
    <name type="scientific">Capillimicrobium parvum</name>
    <dbReference type="NCBI Taxonomy" id="2884022"/>
    <lineage>
        <taxon>Bacteria</taxon>
        <taxon>Bacillati</taxon>
        <taxon>Actinomycetota</taxon>
        <taxon>Thermoleophilia</taxon>
        <taxon>Solirubrobacterales</taxon>
        <taxon>Capillimicrobiaceae</taxon>
        <taxon>Capillimicrobium</taxon>
    </lineage>
</organism>
<proteinExistence type="predicted"/>
<gene>
    <name evidence="1" type="ORF">DSM104329_03272</name>
</gene>
<dbReference type="Proteomes" id="UP001162834">
    <property type="component" value="Chromosome"/>
</dbReference>
<evidence type="ECO:0008006" key="3">
    <source>
        <dbReference type="Google" id="ProtNLM"/>
    </source>
</evidence>
<sequence>MDDRALNRALLARQGLLEPLVAPVVEVVERIGAIQAQHWPAVPVGLWSRMASFAPDELYGALSAGELAFGISLRGTLHLVSAREHAAYAVVADTGGVNDWRRTKAPLPKAGAALREDLVAWADERPREVADVAPFAEDWLAAHPEAVDPAEADEQRTVKWRPLLRCSGLVRVPAGGEWGPRTPALSAAAACPPGSAHAPSAQAAIDEVVRRHLRAFGPAGVDDIAGWMGLAPPVVRPRVEALAAAELEAISVGRRTLYDLPDAPRPDPDVPAPVRFLGDFDSMLLAYVPKHRARIWPDALRDHVYIRGNLRIRPTVLVDGLVAAVWSDEVKRGEATLTVMPGPGVKLGRAAKRDVVSEGERLLVARHPRAKARRVSFAS</sequence>
<dbReference type="Pfam" id="PF06224">
    <property type="entry name" value="AlkZ-like"/>
    <property type="match status" value="1"/>
</dbReference>
<evidence type="ECO:0000313" key="1">
    <source>
        <dbReference type="EMBL" id="UGS36861.1"/>
    </source>
</evidence>
<dbReference type="EMBL" id="CP087164">
    <property type="protein sequence ID" value="UGS36861.1"/>
    <property type="molecule type" value="Genomic_DNA"/>
</dbReference>
<protein>
    <recommendedName>
        <fullName evidence="3">Winged helix DNA-binding domain-containing protein</fullName>
    </recommendedName>
</protein>
<reference evidence="1" key="1">
    <citation type="journal article" date="2022" name="Int. J. Syst. Evol. Microbiol.">
        <title>Pseudomonas aegrilactucae sp. nov. and Pseudomonas morbosilactucae sp. nov., pathogens causing bacterial rot of lettuce in Japan.</title>
        <authorList>
            <person name="Sawada H."/>
            <person name="Fujikawa T."/>
            <person name="Satou M."/>
        </authorList>
    </citation>
    <scope>NUCLEOTIDE SEQUENCE</scope>
    <source>
        <strain evidence="1">0166_1</strain>
    </source>
</reference>
<dbReference type="PANTHER" id="PTHR38479">
    <property type="entry name" value="LMO0824 PROTEIN"/>
    <property type="match status" value="1"/>
</dbReference>
<evidence type="ECO:0000313" key="2">
    <source>
        <dbReference type="Proteomes" id="UP001162834"/>
    </source>
</evidence>
<dbReference type="PANTHER" id="PTHR38479:SF2">
    <property type="entry name" value="WINGED HELIX DNA-BINDING DOMAIN-CONTAINING PROTEIN"/>
    <property type="match status" value="1"/>
</dbReference>
<dbReference type="RefSeq" id="WP_259310925.1">
    <property type="nucleotide sequence ID" value="NZ_CP087164.1"/>
</dbReference>
<dbReference type="AlphaFoldDB" id="A0A9E6XZX3"/>
<dbReference type="InterPro" id="IPR009351">
    <property type="entry name" value="AlkZ-like"/>
</dbReference>
<keyword evidence="2" id="KW-1185">Reference proteome</keyword>
<name>A0A9E6XZX3_9ACTN</name>
<accession>A0A9E6XZX3</accession>
<dbReference type="KEGG" id="sbae:DSM104329_03272"/>